<evidence type="ECO:0000313" key="5">
    <source>
        <dbReference type="EMBL" id="EEI65422.1"/>
    </source>
</evidence>
<dbReference type="Proteomes" id="UP000003419">
    <property type="component" value="Unassembled WGS sequence"/>
</dbReference>
<dbReference type="Gene3D" id="3.40.1350.10">
    <property type="match status" value="1"/>
</dbReference>
<comment type="cofactor">
    <cofactor evidence="1">
        <name>Mg(2+)</name>
        <dbReference type="ChEBI" id="CHEBI:18420"/>
    </cofactor>
</comment>
<sequence>MFTNPNDSRDTLLHYLYIGIKIEKKSIEKSSKTTVTTVINPDESPIYQRLGRILQMLEKQIETTFVKATHQRGGLCLKFTSPSMAGVPDRLVLLPDGHMGFVEMKAPGKHPRPLQVQRLNQLKQLGYQVFVCDQFDQIGGMLDAIQTA</sequence>
<accession>A0A8D9RYB2</accession>
<dbReference type="GO" id="GO:0016788">
    <property type="term" value="F:hydrolase activity, acting on ester bonds"/>
    <property type="evidence" value="ECO:0007669"/>
    <property type="project" value="InterPro"/>
</dbReference>
<dbReference type="GO" id="GO:0004518">
    <property type="term" value="F:nuclease activity"/>
    <property type="evidence" value="ECO:0007669"/>
    <property type="project" value="UniProtKB-KW"/>
</dbReference>
<comment type="caution">
    <text evidence="5">The sequence shown here is derived from an EMBL/GenBank/DDBJ whole genome shotgun (WGS) entry which is preliminary data.</text>
</comment>
<dbReference type="InterPro" id="IPR011856">
    <property type="entry name" value="tRNA_endonuc-like_dom_sf"/>
</dbReference>
<dbReference type="EMBL" id="ACHG01000137">
    <property type="protein sequence ID" value="EEI65422.1"/>
    <property type="molecule type" value="Genomic_DNA"/>
</dbReference>
<dbReference type="AlphaFoldDB" id="A0A8D9RYB2"/>
<evidence type="ECO:0000259" key="4">
    <source>
        <dbReference type="SMART" id="SM00990"/>
    </source>
</evidence>
<keyword evidence="3" id="KW-0378">Hydrolase</keyword>
<protein>
    <submittedName>
        <fullName evidence="5">VRR-NUC domain protein</fullName>
    </submittedName>
</protein>
<feature type="domain" description="VRR-NUC" evidence="4">
    <location>
        <begin position="56"/>
        <end position="136"/>
    </location>
</feature>
<organism evidence="5 6">
    <name type="scientific">Limosilactobacillus reuteri CF48-3A</name>
    <dbReference type="NCBI Taxonomy" id="525341"/>
    <lineage>
        <taxon>Bacteria</taxon>
        <taxon>Bacillati</taxon>
        <taxon>Bacillota</taxon>
        <taxon>Bacilli</taxon>
        <taxon>Lactobacillales</taxon>
        <taxon>Lactobacillaceae</taxon>
        <taxon>Limosilactobacillus</taxon>
    </lineage>
</organism>
<gene>
    <name evidence="5" type="ORF">HMPREF0534_1255</name>
</gene>
<evidence type="ECO:0000313" key="6">
    <source>
        <dbReference type="Proteomes" id="UP000003419"/>
    </source>
</evidence>
<name>A0A8D9RYB2_LIMRT</name>
<evidence type="ECO:0000256" key="1">
    <source>
        <dbReference type="ARBA" id="ARBA00001946"/>
    </source>
</evidence>
<proteinExistence type="predicted"/>
<dbReference type="InterPro" id="IPR014883">
    <property type="entry name" value="VRR_NUC"/>
</dbReference>
<reference evidence="5 6" key="1">
    <citation type="submission" date="2009-01" db="EMBL/GenBank/DDBJ databases">
        <authorList>
            <person name="Qin X."/>
            <person name="Bachman B."/>
            <person name="Battles P."/>
            <person name="Bell A."/>
            <person name="Bess C."/>
            <person name="Bickham C."/>
            <person name="Chaboub L."/>
            <person name="Chen D."/>
            <person name="Coyle M."/>
            <person name="Deiros D.R."/>
            <person name="Dinh H."/>
            <person name="Forbes L."/>
            <person name="Fowler G."/>
            <person name="Francisco L."/>
            <person name="Fu Q."/>
            <person name="Gubbala S."/>
            <person name="Hale W."/>
            <person name="Han Y."/>
            <person name="Hemphill L."/>
            <person name="Highlander S.K."/>
            <person name="Hirani K."/>
            <person name="Hogues M."/>
            <person name="Jackson L."/>
            <person name="Jakkamsetti A."/>
            <person name="Javaid M."/>
            <person name="Jiang H."/>
            <person name="Korchina V."/>
            <person name="Kovar C."/>
            <person name="Lara F."/>
            <person name="Lee S."/>
            <person name="Mata R."/>
            <person name="Mathew T."/>
            <person name="Moen C."/>
            <person name="Morales K."/>
            <person name="Munidasa M."/>
            <person name="Nazareth L."/>
            <person name="Ngo R."/>
            <person name="Nguyen L."/>
            <person name="Okwuonu G."/>
            <person name="Ongeri F."/>
            <person name="Patil S."/>
            <person name="Petrosino J."/>
            <person name="Pham C."/>
            <person name="Pham P."/>
            <person name="Pu L.-L."/>
            <person name="Puazo M."/>
            <person name="Raj R."/>
            <person name="Reid J."/>
            <person name="Rouhana J."/>
            <person name="Saada N."/>
            <person name="Shang Y."/>
            <person name="Simmons D."/>
            <person name="Thornton R."/>
            <person name="Warren J."/>
            <person name="Weissenberger G."/>
            <person name="Zhang J."/>
            <person name="Zhang L."/>
            <person name="Zhou C."/>
            <person name="Zhu D."/>
            <person name="Muzny D."/>
            <person name="Worley K."/>
            <person name="Gibbs R."/>
        </authorList>
    </citation>
    <scope>NUCLEOTIDE SEQUENCE [LARGE SCALE GENOMIC DNA]</scope>
    <source>
        <strain evidence="5 6">CF48-3A</strain>
    </source>
</reference>
<dbReference type="SMART" id="SM00990">
    <property type="entry name" value="VRR_NUC"/>
    <property type="match status" value="1"/>
</dbReference>
<evidence type="ECO:0000256" key="3">
    <source>
        <dbReference type="ARBA" id="ARBA00022801"/>
    </source>
</evidence>
<keyword evidence="2" id="KW-0540">Nuclease</keyword>
<dbReference type="GO" id="GO:0003676">
    <property type="term" value="F:nucleic acid binding"/>
    <property type="evidence" value="ECO:0007669"/>
    <property type="project" value="InterPro"/>
</dbReference>
<evidence type="ECO:0000256" key="2">
    <source>
        <dbReference type="ARBA" id="ARBA00022722"/>
    </source>
</evidence>